<dbReference type="SUPFAM" id="SSF53335">
    <property type="entry name" value="S-adenosyl-L-methionine-dependent methyltransferases"/>
    <property type="match status" value="1"/>
</dbReference>
<dbReference type="Gene3D" id="3.40.50.150">
    <property type="entry name" value="Vaccinia Virus protein VP39"/>
    <property type="match status" value="1"/>
</dbReference>
<dbReference type="Proteomes" id="UP000178249">
    <property type="component" value="Unassembled WGS sequence"/>
</dbReference>
<evidence type="ECO:0008006" key="3">
    <source>
        <dbReference type="Google" id="ProtNLM"/>
    </source>
</evidence>
<evidence type="ECO:0000313" key="2">
    <source>
        <dbReference type="Proteomes" id="UP000178249"/>
    </source>
</evidence>
<dbReference type="AlphaFoldDB" id="A0A1F6C2C5"/>
<evidence type="ECO:0000313" key="1">
    <source>
        <dbReference type="EMBL" id="OGG43182.1"/>
    </source>
</evidence>
<dbReference type="EMBL" id="MFKP01000048">
    <property type="protein sequence ID" value="OGG43182.1"/>
    <property type="molecule type" value="Genomic_DNA"/>
</dbReference>
<gene>
    <name evidence="1" type="ORF">A2841_01245</name>
</gene>
<sequence length="213" mass="23847">MNKERIHIPRAERLTTAIQVYWHVRPQLRAFKEQHTAPIHLLDAGCGDGVLTRQIASDLAADEVLFVDCNNSLRVPLLQGSSFHSADVSSKDFRNRFQGKANIVTSIAAFHEFNDPFQSVSNFLSVVPQGGSVFIVDRAQEGWMREEGIATREGEASLEHHQADLKKLADSGLGTDKGIRDFWEGQVFPNLPLENGKLTLNEEVYVVSYQRAM</sequence>
<protein>
    <recommendedName>
        <fullName evidence="3">Methyltransferase domain-containing protein</fullName>
    </recommendedName>
</protein>
<proteinExistence type="predicted"/>
<dbReference type="InterPro" id="IPR029063">
    <property type="entry name" value="SAM-dependent_MTases_sf"/>
</dbReference>
<dbReference type="Pfam" id="PF13489">
    <property type="entry name" value="Methyltransf_23"/>
    <property type="match status" value="1"/>
</dbReference>
<organism evidence="1 2">
    <name type="scientific">Candidatus Kaiserbacteria bacterium RIFCSPHIGHO2_01_FULL_48_10</name>
    <dbReference type="NCBI Taxonomy" id="1798476"/>
    <lineage>
        <taxon>Bacteria</taxon>
        <taxon>Candidatus Kaiseribacteriota</taxon>
    </lineage>
</organism>
<comment type="caution">
    <text evidence="1">The sequence shown here is derived from an EMBL/GenBank/DDBJ whole genome shotgun (WGS) entry which is preliminary data.</text>
</comment>
<name>A0A1F6C2C5_9BACT</name>
<accession>A0A1F6C2C5</accession>
<reference evidence="1 2" key="1">
    <citation type="journal article" date="2016" name="Nat. Commun.">
        <title>Thousands of microbial genomes shed light on interconnected biogeochemical processes in an aquifer system.</title>
        <authorList>
            <person name="Anantharaman K."/>
            <person name="Brown C.T."/>
            <person name="Hug L.A."/>
            <person name="Sharon I."/>
            <person name="Castelle C.J."/>
            <person name="Probst A.J."/>
            <person name="Thomas B.C."/>
            <person name="Singh A."/>
            <person name="Wilkins M.J."/>
            <person name="Karaoz U."/>
            <person name="Brodie E.L."/>
            <person name="Williams K.H."/>
            <person name="Hubbard S.S."/>
            <person name="Banfield J.F."/>
        </authorList>
    </citation>
    <scope>NUCLEOTIDE SEQUENCE [LARGE SCALE GENOMIC DNA]</scope>
</reference>